<evidence type="ECO:0000256" key="1">
    <source>
        <dbReference type="SAM" id="MobiDB-lite"/>
    </source>
</evidence>
<reference evidence="2 3" key="1">
    <citation type="submission" date="2021-03" db="EMBL/GenBank/DDBJ databases">
        <authorList>
            <person name="King G.J."/>
            <person name="Bancroft I."/>
            <person name="Baten A."/>
            <person name="Bloomfield J."/>
            <person name="Borpatragohain P."/>
            <person name="He Z."/>
            <person name="Irish N."/>
            <person name="Irwin J."/>
            <person name="Liu K."/>
            <person name="Mauleon R.P."/>
            <person name="Moore J."/>
            <person name="Morris R."/>
            <person name="Ostergaard L."/>
            <person name="Wang B."/>
            <person name="Wells R."/>
        </authorList>
    </citation>
    <scope>NUCLEOTIDE SEQUENCE [LARGE SCALE GENOMIC DNA]</scope>
    <source>
        <strain evidence="2">R-o-18</strain>
        <tissue evidence="2">Leaf</tissue>
    </source>
</reference>
<proteinExistence type="predicted"/>
<gene>
    <name evidence="2" type="primary">A04g507480.1_BraROA</name>
    <name evidence="2" type="ORF">IGI04_016558</name>
</gene>
<comment type="caution">
    <text evidence="2">The sequence shown here is derived from an EMBL/GenBank/DDBJ whole genome shotgun (WGS) entry which is preliminary data.</text>
</comment>
<organism evidence="2 3">
    <name type="scientific">Brassica rapa subsp. trilocularis</name>
    <dbReference type="NCBI Taxonomy" id="1813537"/>
    <lineage>
        <taxon>Eukaryota</taxon>
        <taxon>Viridiplantae</taxon>
        <taxon>Streptophyta</taxon>
        <taxon>Embryophyta</taxon>
        <taxon>Tracheophyta</taxon>
        <taxon>Spermatophyta</taxon>
        <taxon>Magnoliopsida</taxon>
        <taxon>eudicotyledons</taxon>
        <taxon>Gunneridae</taxon>
        <taxon>Pentapetalae</taxon>
        <taxon>rosids</taxon>
        <taxon>malvids</taxon>
        <taxon>Brassicales</taxon>
        <taxon>Brassicaceae</taxon>
        <taxon>Brassiceae</taxon>
        <taxon>Brassica</taxon>
    </lineage>
</organism>
<name>A0ABQ7MVS1_BRACM</name>
<evidence type="ECO:0000313" key="2">
    <source>
        <dbReference type="EMBL" id="KAG5401951.1"/>
    </source>
</evidence>
<protein>
    <submittedName>
        <fullName evidence="2">Uncharacterized protein</fullName>
    </submittedName>
</protein>
<dbReference type="Proteomes" id="UP000823674">
    <property type="component" value="Chromosome A04"/>
</dbReference>
<evidence type="ECO:0000313" key="3">
    <source>
        <dbReference type="Proteomes" id="UP000823674"/>
    </source>
</evidence>
<keyword evidence="3" id="KW-1185">Reference proteome</keyword>
<feature type="compositionally biased region" description="Basic and acidic residues" evidence="1">
    <location>
        <begin position="41"/>
        <end position="58"/>
    </location>
</feature>
<feature type="compositionally biased region" description="Basic residues" evidence="1">
    <location>
        <begin position="19"/>
        <end position="30"/>
    </location>
</feature>
<sequence length="118" mass="12788">MNRKGIRTTEGLVGSMGKRGGRSVQKRQVKNRGAGQAAPQERSKKGEVTSRFSFRIERTISGNVDGKEGNAPETHGTRNGTHGDVGKVDMCVLNPAPWNPGWKWGGTGVSYTMMSRTN</sequence>
<feature type="region of interest" description="Disordered" evidence="1">
    <location>
        <begin position="1"/>
        <end position="84"/>
    </location>
</feature>
<accession>A0ABQ7MVS1</accession>
<dbReference type="EMBL" id="JADBGQ010000004">
    <property type="protein sequence ID" value="KAG5401951.1"/>
    <property type="molecule type" value="Genomic_DNA"/>
</dbReference>